<feature type="transmembrane region" description="Helical" evidence="1">
    <location>
        <begin position="192"/>
        <end position="213"/>
    </location>
</feature>
<reference evidence="3" key="1">
    <citation type="submission" date="2023-01" db="EMBL/GenBank/DDBJ databases">
        <title>Metagenome sequencing of chrysophaentin producing Chrysophaeum taylorii.</title>
        <authorList>
            <person name="Davison J."/>
            <person name="Bewley C."/>
        </authorList>
    </citation>
    <scope>NUCLEOTIDE SEQUENCE</scope>
    <source>
        <strain evidence="3">NIES-1699</strain>
    </source>
</reference>
<evidence type="ECO:0000313" key="3">
    <source>
        <dbReference type="EMBL" id="KAJ8606804.1"/>
    </source>
</evidence>
<dbReference type="InterPro" id="IPR000073">
    <property type="entry name" value="AB_hydrolase_1"/>
</dbReference>
<keyword evidence="1" id="KW-1133">Transmembrane helix</keyword>
<proteinExistence type="predicted"/>
<dbReference type="InterPro" id="IPR029058">
    <property type="entry name" value="AB_hydrolase_fold"/>
</dbReference>
<evidence type="ECO:0000256" key="1">
    <source>
        <dbReference type="SAM" id="Phobius"/>
    </source>
</evidence>
<keyword evidence="1" id="KW-0812">Transmembrane</keyword>
<dbReference type="PANTHER" id="PTHR37471">
    <property type="entry name" value="UNNAMED PRODUCT"/>
    <property type="match status" value="1"/>
</dbReference>
<evidence type="ECO:0000259" key="2">
    <source>
        <dbReference type="Pfam" id="PF00561"/>
    </source>
</evidence>
<feature type="transmembrane region" description="Helical" evidence="1">
    <location>
        <begin position="150"/>
        <end position="172"/>
    </location>
</feature>
<dbReference type="PANTHER" id="PTHR37471:SF1">
    <property type="entry name" value="AB HYDROLASE-1 DOMAIN-CONTAINING PROTEIN"/>
    <property type="match status" value="1"/>
</dbReference>
<dbReference type="EMBL" id="JAQMWT010000247">
    <property type="protein sequence ID" value="KAJ8606804.1"/>
    <property type="molecule type" value="Genomic_DNA"/>
</dbReference>
<accession>A0AAD7XNR2</accession>
<dbReference type="AlphaFoldDB" id="A0AAD7XNR2"/>
<protein>
    <recommendedName>
        <fullName evidence="2">AB hydrolase-1 domain-containing protein</fullName>
    </recommendedName>
</protein>
<dbReference type="Pfam" id="PF00561">
    <property type="entry name" value="Abhydrolase_1"/>
    <property type="match status" value="1"/>
</dbReference>
<feature type="domain" description="AB hydrolase-1" evidence="2">
    <location>
        <begin position="192"/>
        <end position="318"/>
    </location>
</feature>
<evidence type="ECO:0000313" key="4">
    <source>
        <dbReference type="Proteomes" id="UP001230188"/>
    </source>
</evidence>
<comment type="caution">
    <text evidence="3">The sequence shown here is derived from an EMBL/GenBank/DDBJ whole genome shotgun (WGS) entry which is preliminary data.</text>
</comment>
<dbReference type="Proteomes" id="UP001230188">
    <property type="component" value="Unassembled WGS sequence"/>
</dbReference>
<keyword evidence="4" id="KW-1185">Reference proteome</keyword>
<dbReference type="SUPFAM" id="SSF53474">
    <property type="entry name" value="alpha/beta-Hydrolases"/>
    <property type="match status" value="1"/>
</dbReference>
<organism evidence="3 4">
    <name type="scientific">Chrysophaeum taylorii</name>
    <dbReference type="NCBI Taxonomy" id="2483200"/>
    <lineage>
        <taxon>Eukaryota</taxon>
        <taxon>Sar</taxon>
        <taxon>Stramenopiles</taxon>
        <taxon>Ochrophyta</taxon>
        <taxon>Pelagophyceae</taxon>
        <taxon>Pelagomonadales</taxon>
        <taxon>Pelagomonadaceae</taxon>
        <taxon>Chrysophaeum</taxon>
    </lineage>
</organism>
<feature type="transmembrane region" description="Helical" evidence="1">
    <location>
        <begin position="20"/>
        <end position="39"/>
    </location>
</feature>
<sequence length="443" mass="50277">MLNLVLLFPVVVLGWLWPTVGWWLVLVEAVWWFAVVCLLEQLDRRPAAFKASRSRQAVAKLFADEFRGDAGRRLISGWFFDRPYASISREALKRWWAWARCCDVEVDEALEADVRAIEAALGMLEGGPEEQRSVRLNLDSVRERVLTKPLWLYVVLRGACGSTAAIALWRMGFYRRPFGRLWFWIRDGPGQTVLFLHGLGVGILPYIPLLRLFPSHFRLIIPDLWYASLAPPIELWVKGGVPDRDEHLRAIDAALGPTTTTTKVDVFGHSYGTVVAAWLLHARPDRIRVLALAEPVALLVHHAHVARNFLYDPAPDLPRALVKRVVGMDPVVVHLLMRNFWWFENTIFVRDLKDTSTIVFLSEKDEVVPSSLIRQRLLAEAPGVGVVWTPSASHGDTAFNPNLAQTYVRPFVRLQKKAEEDLAVDRGESPPRRREILVEAADI</sequence>
<gene>
    <name evidence="3" type="ORF">CTAYLR_010612</name>
</gene>
<name>A0AAD7XNR2_9STRA</name>
<dbReference type="Gene3D" id="3.40.50.1820">
    <property type="entry name" value="alpha/beta hydrolase"/>
    <property type="match status" value="1"/>
</dbReference>
<keyword evidence="1" id="KW-0472">Membrane</keyword>